<accession>A0AAU7VW52</accession>
<dbReference type="AlphaFoldDB" id="A0AAU7VW52"/>
<dbReference type="EMBL" id="CP158357">
    <property type="protein sequence ID" value="XBX78644.1"/>
    <property type="molecule type" value="Genomic_DNA"/>
</dbReference>
<evidence type="ECO:0000313" key="1">
    <source>
        <dbReference type="EMBL" id="XBX78644.1"/>
    </source>
</evidence>
<proteinExistence type="predicted"/>
<reference evidence="1" key="1">
    <citation type="submission" date="2024-06" db="EMBL/GenBank/DDBJ databases">
        <title>Draft genome sequence of Microbacterium sp. strain A8/3-1, isolated from Oxytropis tragacanthoides Fisch. ex DC. Root nodules in the Altai region of Russia.</title>
        <authorList>
            <person name="Sazanova A."/>
            <person name="Guro P."/>
            <person name="Kuznetsova I."/>
            <person name="Belimov A."/>
            <person name="Safronova V."/>
        </authorList>
    </citation>
    <scope>NUCLEOTIDE SEQUENCE</scope>
    <source>
        <strain evidence="1">A8/3-1</strain>
    </source>
</reference>
<evidence type="ECO:0008006" key="2">
    <source>
        <dbReference type="Google" id="ProtNLM"/>
    </source>
</evidence>
<dbReference type="Gene3D" id="3.30.1380.10">
    <property type="match status" value="1"/>
</dbReference>
<gene>
    <name evidence="1" type="ORF">ABS642_00715</name>
</gene>
<dbReference type="SUPFAM" id="SSF55166">
    <property type="entry name" value="Hedgehog/DD-peptidase"/>
    <property type="match status" value="1"/>
</dbReference>
<name>A0AAU7VW52_9MICO</name>
<organism evidence="1">
    <name type="scientific">Microbacterium sp. A8/3-1</name>
    <dbReference type="NCBI Taxonomy" id="3160749"/>
    <lineage>
        <taxon>Bacteria</taxon>
        <taxon>Bacillati</taxon>
        <taxon>Actinomycetota</taxon>
        <taxon>Actinomycetes</taxon>
        <taxon>Micrococcales</taxon>
        <taxon>Microbacteriaceae</taxon>
        <taxon>Microbacterium</taxon>
    </lineage>
</organism>
<dbReference type="InterPro" id="IPR009045">
    <property type="entry name" value="Zn_M74/Hedgehog-like"/>
</dbReference>
<protein>
    <recommendedName>
        <fullName evidence="2">Peptidase M15B domain-containing protein</fullName>
    </recommendedName>
</protein>
<dbReference type="RefSeq" id="WP_350351870.1">
    <property type="nucleotide sequence ID" value="NZ_CP158357.1"/>
</dbReference>
<sequence>MSTLNYAGDAYNHASGTRDAFGALSDALVAEGLPAMKVVDGDREKQDQLAIWYDRMTLNPGGRKVYGTAWWQGQKWYRIHPDAVGVPDTSNHEKRRANDLAWPYNSNTAAHRRAQELAPNYGITCEGLGFGEWWHWTFWGELGTIGAAGGSATAAPNQSEEDDMKPDSMAANVDGVTSWCWLNWAKGTIFAVHTQADADIVSAYMGSVNDDWFPRADGGQLYKNKLALFGILCPKVTIERGALSDEDFARLEAMIKAGVKAALTGTDG</sequence>